<feature type="domain" description="Polymerase nucleotidyl transferase" evidence="11">
    <location>
        <begin position="5"/>
        <end position="72"/>
    </location>
</feature>
<comment type="similarity">
    <text evidence="9">Belongs to the MntA antitoxin family.</text>
</comment>
<name>A0A8T6Z2W7_9BURK</name>
<evidence type="ECO:0000256" key="8">
    <source>
        <dbReference type="ARBA" id="ARBA00022842"/>
    </source>
</evidence>
<evidence type="ECO:0000313" key="12">
    <source>
        <dbReference type="EMBL" id="NLP59817.1"/>
    </source>
</evidence>
<accession>A0A8T6Z2W7</accession>
<dbReference type="EMBL" id="JTDB02000001">
    <property type="protein sequence ID" value="NLP59817.1"/>
    <property type="molecule type" value="Genomic_DNA"/>
</dbReference>
<keyword evidence="7" id="KW-0067">ATP-binding</keyword>
<evidence type="ECO:0000256" key="3">
    <source>
        <dbReference type="ARBA" id="ARBA00022679"/>
    </source>
</evidence>
<evidence type="ECO:0000256" key="9">
    <source>
        <dbReference type="ARBA" id="ARBA00038276"/>
    </source>
</evidence>
<dbReference type="Pfam" id="PF01909">
    <property type="entry name" value="NTP_transf_2"/>
    <property type="match status" value="1"/>
</dbReference>
<keyword evidence="2" id="KW-1277">Toxin-antitoxin system</keyword>
<comment type="cofactor">
    <cofactor evidence="1">
        <name>Mg(2+)</name>
        <dbReference type="ChEBI" id="CHEBI:18420"/>
    </cofactor>
</comment>
<keyword evidence="6" id="KW-0547">Nucleotide-binding</keyword>
<evidence type="ECO:0000256" key="6">
    <source>
        <dbReference type="ARBA" id="ARBA00022741"/>
    </source>
</evidence>
<dbReference type="GO" id="GO:0046872">
    <property type="term" value="F:metal ion binding"/>
    <property type="evidence" value="ECO:0007669"/>
    <property type="project" value="UniProtKB-KW"/>
</dbReference>
<dbReference type="GO" id="GO:0016779">
    <property type="term" value="F:nucleotidyltransferase activity"/>
    <property type="evidence" value="ECO:0007669"/>
    <property type="project" value="UniProtKB-KW"/>
</dbReference>
<dbReference type="Gene3D" id="3.30.460.10">
    <property type="entry name" value="Beta Polymerase, domain 2"/>
    <property type="match status" value="1"/>
</dbReference>
<gene>
    <name evidence="12" type="ORF">NH14_001350</name>
</gene>
<evidence type="ECO:0000256" key="7">
    <source>
        <dbReference type="ARBA" id="ARBA00022840"/>
    </source>
</evidence>
<dbReference type="GO" id="GO:0005524">
    <property type="term" value="F:ATP binding"/>
    <property type="evidence" value="ECO:0007669"/>
    <property type="project" value="UniProtKB-KW"/>
</dbReference>
<feature type="region of interest" description="Disordered" evidence="10">
    <location>
        <begin position="1"/>
        <end position="20"/>
    </location>
</feature>
<evidence type="ECO:0000256" key="4">
    <source>
        <dbReference type="ARBA" id="ARBA00022695"/>
    </source>
</evidence>
<comment type="caution">
    <text evidence="12">The sequence shown here is derived from an EMBL/GenBank/DDBJ whole genome shotgun (WGS) entry which is preliminary data.</text>
</comment>
<reference evidence="12" key="1">
    <citation type="journal article" date="2015" name="Genome Announc.">
        <title>Draft Genome Sequence of the Polyhydroxyalkanoate-Producing Bacterium Burkholderia sacchari LMG 19450 Isolated from Brazilian Sugarcane Plantation Soil.</title>
        <authorList>
            <person name="Alexandrino P.M."/>
            <person name="Mendonca T.T."/>
            <person name="Guaman Bautista L.P."/>
            <person name="Cherix J."/>
            <person name="Lozano-Sakalauskas G.C."/>
            <person name="Fujita A."/>
            <person name="Ramos Filho E."/>
            <person name="Long P."/>
            <person name="Padilla G."/>
            <person name="Taciro M.K."/>
            <person name="Gomez J.G."/>
            <person name="Silva L.F."/>
        </authorList>
    </citation>
    <scope>NUCLEOTIDE SEQUENCE</scope>
    <source>
        <strain evidence="12">LMG 19450</strain>
    </source>
</reference>
<reference evidence="12" key="2">
    <citation type="submission" date="2020-04" db="EMBL/GenBank/DDBJ databases">
        <authorList>
            <person name="Alexandrino P."/>
            <person name="Mendonca T."/>
            <person name="Guaman L."/>
            <person name="Cherix J."/>
            <person name="Lozano-Sakalauskas G."/>
            <person name="Fujita A."/>
            <person name="Filho E.R."/>
            <person name="Long P."/>
            <person name="Padilla G."/>
            <person name="Taciro M.K."/>
            <person name="Gomez J.G."/>
            <person name="Silva L.F."/>
            <person name="Torres M."/>
        </authorList>
    </citation>
    <scope>NUCLEOTIDE SEQUENCE</scope>
    <source>
        <strain evidence="12">LMG 19450</strain>
    </source>
</reference>
<evidence type="ECO:0000313" key="13">
    <source>
        <dbReference type="Proteomes" id="UP000030460"/>
    </source>
</evidence>
<dbReference type="AlphaFoldDB" id="A0A8T6Z2W7"/>
<keyword evidence="3" id="KW-0808">Transferase</keyword>
<protein>
    <submittedName>
        <fullName evidence="12">Nucleotidyltransferase</fullName>
    </submittedName>
</protein>
<dbReference type="CDD" id="cd05403">
    <property type="entry name" value="NT_KNTase_like"/>
    <property type="match status" value="1"/>
</dbReference>
<keyword evidence="4" id="KW-0548">Nucleotidyltransferase</keyword>
<dbReference type="InterPro" id="IPR043519">
    <property type="entry name" value="NT_sf"/>
</dbReference>
<keyword evidence="8" id="KW-0460">Magnesium</keyword>
<sequence>MNPRVFGSVARGDDEDGSDLDILVDPTPETSLLDIGIIQDALVQLLGVVVDVLTPKALPESFRAAVIAEAKPV</sequence>
<evidence type="ECO:0000259" key="11">
    <source>
        <dbReference type="Pfam" id="PF01909"/>
    </source>
</evidence>
<dbReference type="InterPro" id="IPR002934">
    <property type="entry name" value="Polymerase_NTP_transf_dom"/>
</dbReference>
<evidence type="ECO:0000256" key="2">
    <source>
        <dbReference type="ARBA" id="ARBA00022649"/>
    </source>
</evidence>
<evidence type="ECO:0000256" key="10">
    <source>
        <dbReference type="SAM" id="MobiDB-lite"/>
    </source>
</evidence>
<proteinExistence type="inferred from homology"/>
<dbReference type="Proteomes" id="UP000030460">
    <property type="component" value="Unassembled WGS sequence"/>
</dbReference>
<keyword evidence="5" id="KW-0479">Metal-binding</keyword>
<organism evidence="12 13">
    <name type="scientific">Paraburkholderia sacchari</name>
    <dbReference type="NCBI Taxonomy" id="159450"/>
    <lineage>
        <taxon>Bacteria</taxon>
        <taxon>Pseudomonadati</taxon>
        <taxon>Pseudomonadota</taxon>
        <taxon>Betaproteobacteria</taxon>
        <taxon>Burkholderiales</taxon>
        <taxon>Burkholderiaceae</taxon>
        <taxon>Paraburkholderia</taxon>
    </lineage>
</organism>
<evidence type="ECO:0000256" key="5">
    <source>
        <dbReference type="ARBA" id="ARBA00022723"/>
    </source>
</evidence>
<dbReference type="PANTHER" id="PTHR33571">
    <property type="entry name" value="SSL8005 PROTEIN"/>
    <property type="match status" value="1"/>
</dbReference>
<keyword evidence="13" id="KW-1185">Reference proteome</keyword>
<evidence type="ECO:0000256" key="1">
    <source>
        <dbReference type="ARBA" id="ARBA00001946"/>
    </source>
</evidence>
<dbReference type="PANTHER" id="PTHR33571:SF12">
    <property type="entry name" value="BSL3053 PROTEIN"/>
    <property type="match status" value="1"/>
</dbReference>
<dbReference type="OrthoDB" id="561385at2"/>
<dbReference type="InterPro" id="IPR052038">
    <property type="entry name" value="Type-VII_TA_antitoxin"/>
</dbReference>
<dbReference type="SUPFAM" id="SSF81301">
    <property type="entry name" value="Nucleotidyltransferase"/>
    <property type="match status" value="1"/>
</dbReference>